<dbReference type="EMBL" id="JAADJG010000158">
    <property type="protein sequence ID" value="KAF4453306.1"/>
    <property type="molecule type" value="Genomic_DNA"/>
</dbReference>
<organism evidence="2 3">
    <name type="scientific">Fusarium austroafricanum</name>
    <dbReference type="NCBI Taxonomy" id="2364996"/>
    <lineage>
        <taxon>Eukaryota</taxon>
        <taxon>Fungi</taxon>
        <taxon>Dikarya</taxon>
        <taxon>Ascomycota</taxon>
        <taxon>Pezizomycotina</taxon>
        <taxon>Sordariomycetes</taxon>
        <taxon>Hypocreomycetidae</taxon>
        <taxon>Hypocreales</taxon>
        <taxon>Nectriaceae</taxon>
        <taxon>Fusarium</taxon>
        <taxon>Fusarium concolor species complex</taxon>
    </lineage>
</organism>
<name>A0A8H4KMY3_9HYPO</name>
<keyword evidence="3" id="KW-1185">Reference proteome</keyword>
<sequence>MTTQLSPARSQSGFHRLPLEIILLIIRNAIDEAVETRERCYFKFVPAAISYFASKLTVLRRDSYRLLKNLRLTHERFANLDYINKILFTSIQLEPTRPCLTSIQLGDFARVAKYVQAIVFITPPSWALLFETFKELVTIEELRILAEPFAGEYQPYFPENYFEPELQDKFVNEHLEGKLPFTEAQLADGYAAYMRDAKATQELLEETDELKTAWIEILRQLGSRLGEIAFITQDCDELHSWDYFDTPKTRATCQLGPHHHFNWENDYGCVQATAITGDRLFTTVMSCIAASGVSLCQLNITQTMNGNLECPKITGWKDLDLSRLEKLKFKPQISDAFRGANQRVLSALPHQTEKEQEKNLSDILNALVQKGHTSLQHLDVTGWGPITWPRQPILAMPALQYFRLGFGKLNPLLFRDWMAQMPQLRHLELSTGLCHEFGYTDWTHVFDAIRDHPNVAGSDPKGLYVKFEQILTASCTEMSWSGVVCRDANIATERTAWDPSEDETDTDNGDVGLERHFYGEVPFRKNYALRYVLDDWDPDMGHDASESESDDDEDYDSEDDDEDEDGDEAEEADGDRH</sequence>
<dbReference type="Proteomes" id="UP000605986">
    <property type="component" value="Unassembled WGS sequence"/>
</dbReference>
<proteinExistence type="predicted"/>
<protein>
    <submittedName>
        <fullName evidence="2">Uncharacterized protein</fullName>
    </submittedName>
</protein>
<gene>
    <name evidence="2" type="ORF">F53441_4036</name>
</gene>
<feature type="compositionally biased region" description="Acidic residues" evidence="1">
    <location>
        <begin position="546"/>
        <end position="577"/>
    </location>
</feature>
<evidence type="ECO:0000313" key="2">
    <source>
        <dbReference type="EMBL" id="KAF4453306.1"/>
    </source>
</evidence>
<feature type="region of interest" description="Disordered" evidence="1">
    <location>
        <begin position="535"/>
        <end position="577"/>
    </location>
</feature>
<dbReference type="AlphaFoldDB" id="A0A8H4KMY3"/>
<dbReference type="OrthoDB" id="5010675at2759"/>
<evidence type="ECO:0000313" key="3">
    <source>
        <dbReference type="Proteomes" id="UP000605986"/>
    </source>
</evidence>
<comment type="caution">
    <text evidence="2">The sequence shown here is derived from an EMBL/GenBank/DDBJ whole genome shotgun (WGS) entry which is preliminary data.</text>
</comment>
<accession>A0A8H4KMY3</accession>
<evidence type="ECO:0000256" key="1">
    <source>
        <dbReference type="SAM" id="MobiDB-lite"/>
    </source>
</evidence>
<reference evidence="2" key="1">
    <citation type="submission" date="2020-01" db="EMBL/GenBank/DDBJ databases">
        <title>Identification and distribution of gene clusters putatively required for synthesis of sphingolipid metabolism inhibitors in phylogenetically diverse species of the filamentous fungus Fusarium.</title>
        <authorList>
            <person name="Kim H.-S."/>
            <person name="Busman M."/>
            <person name="Brown D.W."/>
            <person name="Divon H."/>
            <person name="Uhlig S."/>
            <person name="Proctor R.H."/>
        </authorList>
    </citation>
    <scope>NUCLEOTIDE SEQUENCE</scope>
    <source>
        <strain evidence="2">NRRL 53441</strain>
    </source>
</reference>